<comment type="caution">
    <text evidence="1">The sequence shown here is derived from an EMBL/GenBank/DDBJ whole genome shotgun (WGS) entry which is preliminary data.</text>
</comment>
<evidence type="ECO:0000313" key="1">
    <source>
        <dbReference type="EMBL" id="KUO14854.1"/>
    </source>
</evidence>
<dbReference type="RefSeq" id="WP_067034832.1">
    <property type="nucleotide sequence ID" value="NZ_KQ949127.1"/>
</dbReference>
<proteinExistence type="predicted"/>
<evidence type="ECO:0000313" key="2">
    <source>
        <dbReference type="Proteomes" id="UP000053260"/>
    </source>
</evidence>
<gene>
    <name evidence="1" type="ORF">AQJ91_44625</name>
</gene>
<dbReference type="AlphaFoldDB" id="A0A117RXG8"/>
<dbReference type="EMBL" id="LMXB01000130">
    <property type="protein sequence ID" value="KUO14854.1"/>
    <property type="molecule type" value="Genomic_DNA"/>
</dbReference>
<keyword evidence="2" id="KW-1185">Reference proteome</keyword>
<dbReference type="Proteomes" id="UP000053260">
    <property type="component" value="Unassembled WGS sequence"/>
</dbReference>
<organism evidence="1 2">
    <name type="scientific">Streptomyces dysideae</name>
    <dbReference type="NCBI Taxonomy" id="909626"/>
    <lineage>
        <taxon>Bacteria</taxon>
        <taxon>Bacillati</taxon>
        <taxon>Actinomycetota</taxon>
        <taxon>Actinomycetes</taxon>
        <taxon>Kitasatosporales</taxon>
        <taxon>Streptomycetaceae</taxon>
        <taxon>Streptomyces</taxon>
    </lineage>
</organism>
<dbReference type="OrthoDB" id="4310518at2"/>
<accession>A0A117RXG8</accession>
<evidence type="ECO:0008006" key="3">
    <source>
        <dbReference type="Google" id="ProtNLM"/>
    </source>
</evidence>
<dbReference type="STRING" id="909626.AQJ91_44625"/>
<sequence>MERAKLGELIEGGVLLTSRALGAGWARVLLFRRLRSEGWTQVRSGAWAEPGRNVDLAMQLKATQLVNPQLVVSHRSAARLWRIEILNTDTRAQQLPELEFIDPELSFRQAVAGVRVRRIPLAETEVVQRSGLRVTDVPRTLADLLRAGPRDDALVAVESALGYRNVGGVRRAPLTAPAALSVALEAPFRGAARARRWLGLADRHTGSPAETVARLHMLDAGLRPETQVELQVPGGGRRFLDFLFRKEGLAVEIEGYAYHGTREAHRRDVTRFNQILQCPEVRTLLRYTAEVVFHHPAQILQEIQATLAA</sequence>
<reference evidence="1 2" key="1">
    <citation type="submission" date="2015-10" db="EMBL/GenBank/DDBJ databases">
        <title>Draft genome sequence of Streptomyces sp. RV15, isolated from a marine sponge.</title>
        <authorList>
            <person name="Ruckert C."/>
            <person name="Abdelmohsen U.R."/>
            <person name="Winkler A."/>
            <person name="Hentschel U."/>
            <person name="Kalinowski J."/>
            <person name="Kampfer P."/>
            <person name="Glaeser S."/>
        </authorList>
    </citation>
    <scope>NUCLEOTIDE SEQUENCE [LARGE SCALE GENOMIC DNA]</scope>
    <source>
        <strain evidence="1 2">RV15</strain>
    </source>
</reference>
<name>A0A117RXG8_9ACTN</name>
<protein>
    <recommendedName>
        <fullName evidence="3">DUF559 domain-containing protein</fullName>
    </recommendedName>
</protein>